<accession>A0ACC1L5Q8</accession>
<dbReference type="Proteomes" id="UP001140087">
    <property type="component" value="Unassembled WGS sequence"/>
</dbReference>
<proteinExistence type="predicted"/>
<dbReference type="EMBL" id="JANBUN010000774">
    <property type="protein sequence ID" value="KAJ2801426.1"/>
    <property type="molecule type" value="Genomic_DNA"/>
</dbReference>
<sequence>MLGAGLICRAGAGQRALVYCAGRAGGLARRRYSAQIPESDKLSWMLLPTKKPAKAPQGDDAQSTTDLLTKAGYLYQSSAGIYTLMPLAQRVVAKIEAIVDAEMQRVGGQKLAMPSLLAPEHWRATGRLQSTGEELFSLKDRKGSMLLLGPTHEEEVTAIVKDMVRSYRQYPLRLYQTTRKFRDEARPRAGLLRGREFIMKDMYSFDVTKEQAIASFDAVEEAYRRCFDRIGVPYAVADADSGNIGGSLSKEFHFVSGVGEDTLLRCGGCGYTANEERAQSTPSADASQERGVSVYRIQSRQGDRDVCLGRVVVTAEHRPSALKIKQAWPGAVHGPLDVVLEATFGAGESSALRQALSRDADGAGDSLLLVDSSAEDRLAAGWLGDKCGEERSGDWHVAAAGDACAKCSSGRLDSLRAIEVGHIFYLGDKYSRAMDLTTQHHGQRTPVQMGCYGIGVSRILQAAAECCNADGRGLRWPFAIAPYLAAVVPLDGADRTAEVCAALVETRVGDSRPFPGQIAVDDRSHLSAGFRLHDAQLLGFPVTVVMGRRFAAEAVVEVQLRIPGLRLPSEVAGAAVQGDGYEHRAFVPVARLSAFLELALQGAA</sequence>
<reference evidence="1" key="1">
    <citation type="submission" date="2022-07" db="EMBL/GenBank/DDBJ databases">
        <title>Phylogenomic reconstructions and comparative analyses of Kickxellomycotina fungi.</title>
        <authorList>
            <person name="Reynolds N.K."/>
            <person name="Stajich J.E."/>
            <person name="Barry K."/>
            <person name="Grigoriev I.V."/>
            <person name="Crous P."/>
            <person name="Smith M.E."/>
        </authorList>
    </citation>
    <scope>NUCLEOTIDE SEQUENCE</scope>
    <source>
        <strain evidence="1">BCRC 34780</strain>
    </source>
</reference>
<protein>
    <submittedName>
        <fullName evidence="1">Uncharacterized protein</fullName>
    </submittedName>
</protein>
<evidence type="ECO:0000313" key="2">
    <source>
        <dbReference type="Proteomes" id="UP001140087"/>
    </source>
</evidence>
<name>A0ACC1L5Q8_9FUNG</name>
<evidence type="ECO:0000313" key="1">
    <source>
        <dbReference type="EMBL" id="KAJ2801426.1"/>
    </source>
</evidence>
<organism evidence="1 2">
    <name type="scientific">Coemansia helicoidea</name>
    <dbReference type="NCBI Taxonomy" id="1286919"/>
    <lineage>
        <taxon>Eukaryota</taxon>
        <taxon>Fungi</taxon>
        <taxon>Fungi incertae sedis</taxon>
        <taxon>Zoopagomycota</taxon>
        <taxon>Kickxellomycotina</taxon>
        <taxon>Kickxellomycetes</taxon>
        <taxon>Kickxellales</taxon>
        <taxon>Kickxellaceae</taxon>
        <taxon>Coemansia</taxon>
    </lineage>
</organism>
<comment type="caution">
    <text evidence="1">The sequence shown here is derived from an EMBL/GenBank/DDBJ whole genome shotgun (WGS) entry which is preliminary data.</text>
</comment>
<keyword evidence="2" id="KW-1185">Reference proteome</keyword>
<gene>
    <name evidence="1" type="ORF">H4R21_002796</name>
</gene>